<dbReference type="RefSeq" id="WP_377932028.1">
    <property type="nucleotide sequence ID" value="NZ_JBHUEA010000003.1"/>
</dbReference>
<comment type="caution">
    <text evidence="2">The sequence shown here is derived from an EMBL/GenBank/DDBJ whole genome shotgun (WGS) entry which is preliminary data.</text>
</comment>
<dbReference type="InterPro" id="IPR011006">
    <property type="entry name" value="CheY-like_superfamily"/>
</dbReference>
<keyword evidence="3" id="KW-1185">Reference proteome</keyword>
<name>A0ABW4LC18_9MICO</name>
<dbReference type="Gene3D" id="3.40.50.2300">
    <property type="match status" value="1"/>
</dbReference>
<accession>A0ABW4LC18</accession>
<reference evidence="3" key="1">
    <citation type="journal article" date="2019" name="Int. J. Syst. Evol. Microbiol.">
        <title>The Global Catalogue of Microorganisms (GCM) 10K type strain sequencing project: providing services to taxonomists for standard genome sequencing and annotation.</title>
        <authorList>
            <consortium name="The Broad Institute Genomics Platform"/>
            <consortium name="The Broad Institute Genome Sequencing Center for Infectious Disease"/>
            <person name="Wu L."/>
            <person name="Ma J."/>
        </authorList>
    </citation>
    <scope>NUCLEOTIDE SEQUENCE [LARGE SCALE GENOMIC DNA]</scope>
    <source>
        <strain evidence="3">CGMCC 1.12471</strain>
    </source>
</reference>
<evidence type="ECO:0008006" key="4">
    <source>
        <dbReference type="Google" id="ProtNLM"/>
    </source>
</evidence>
<dbReference type="Proteomes" id="UP001597347">
    <property type="component" value="Unassembled WGS sequence"/>
</dbReference>
<proteinExistence type="predicted"/>
<sequence>MSAHASARVDDGRSVVVVVEDDPAVRAALRPALVAAGFEVVDGPATCAPDLVLLDPGSLDVDGTGFSAHLRELLPGSVVVLTDRRAHAAPPPPERLPMMLDRLRAGRRRRR</sequence>
<dbReference type="EMBL" id="JBHUEA010000003">
    <property type="protein sequence ID" value="MFD1720577.1"/>
    <property type="molecule type" value="Genomic_DNA"/>
</dbReference>
<evidence type="ECO:0000313" key="2">
    <source>
        <dbReference type="EMBL" id="MFD1720577.1"/>
    </source>
</evidence>
<evidence type="ECO:0000256" key="1">
    <source>
        <dbReference type="SAM" id="MobiDB-lite"/>
    </source>
</evidence>
<organism evidence="2 3">
    <name type="scientific">Amnibacterium endophyticum</name>
    <dbReference type="NCBI Taxonomy" id="2109337"/>
    <lineage>
        <taxon>Bacteria</taxon>
        <taxon>Bacillati</taxon>
        <taxon>Actinomycetota</taxon>
        <taxon>Actinomycetes</taxon>
        <taxon>Micrococcales</taxon>
        <taxon>Microbacteriaceae</taxon>
        <taxon>Amnibacterium</taxon>
    </lineage>
</organism>
<protein>
    <recommendedName>
        <fullName evidence="4">Response regulatory domain-containing protein</fullName>
    </recommendedName>
</protein>
<feature type="region of interest" description="Disordered" evidence="1">
    <location>
        <begin position="86"/>
        <end position="111"/>
    </location>
</feature>
<dbReference type="SUPFAM" id="SSF52172">
    <property type="entry name" value="CheY-like"/>
    <property type="match status" value="1"/>
</dbReference>
<evidence type="ECO:0000313" key="3">
    <source>
        <dbReference type="Proteomes" id="UP001597347"/>
    </source>
</evidence>
<gene>
    <name evidence="2" type="ORF">ACFSBI_03370</name>
</gene>